<accession>A0A2A5WDN2</accession>
<organism evidence="1 2">
    <name type="scientific">OM182 bacterium MED-G28</name>
    <dbReference type="NCBI Taxonomy" id="1986256"/>
    <lineage>
        <taxon>Bacteria</taxon>
        <taxon>Pseudomonadati</taxon>
        <taxon>Pseudomonadota</taxon>
        <taxon>Gammaproteobacteria</taxon>
        <taxon>OMG group</taxon>
        <taxon>OM182 clade</taxon>
    </lineage>
</organism>
<dbReference type="Pfam" id="PF06073">
    <property type="entry name" value="DUF934"/>
    <property type="match status" value="1"/>
</dbReference>
<name>A0A2A5WDN2_9GAMM</name>
<evidence type="ECO:0000313" key="2">
    <source>
        <dbReference type="Proteomes" id="UP000219329"/>
    </source>
</evidence>
<dbReference type="AlphaFoldDB" id="A0A2A5WDN2"/>
<comment type="caution">
    <text evidence="1">The sequence shown here is derived from an EMBL/GenBank/DDBJ whole genome shotgun (WGS) entry which is preliminary data.</text>
</comment>
<proteinExistence type="predicted"/>
<dbReference type="Proteomes" id="UP000219329">
    <property type="component" value="Unassembled WGS sequence"/>
</dbReference>
<dbReference type="InterPro" id="IPR008318">
    <property type="entry name" value="UCP030820"/>
</dbReference>
<dbReference type="PIRSF" id="PIRSF030820">
    <property type="entry name" value="UCP030820"/>
    <property type="match status" value="1"/>
</dbReference>
<evidence type="ECO:0000313" key="1">
    <source>
        <dbReference type="EMBL" id="PDH34357.1"/>
    </source>
</evidence>
<reference evidence="1 2" key="1">
    <citation type="submission" date="2017-08" db="EMBL/GenBank/DDBJ databases">
        <title>Fine stratification of microbial communities through a metagenomic profile of the photic zone.</title>
        <authorList>
            <person name="Haro-Moreno J.M."/>
            <person name="Lopez-Perez M."/>
            <person name="De La Torre J."/>
            <person name="Picazo A."/>
            <person name="Camacho A."/>
            <person name="Rodriguez-Valera F."/>
        </authorList>
    </citation>
    <scope>NUCLEOTIDE SEQUENCE [LARGE SCALE GENOMIC DNA]</scope>
    <source>
        <strain evidence="1">MED-G28</strain>
    </source>
</reference>
<protein>
    <submittedName>
        <fullName evidence="1">Oxidoreductase</fullName>
    </submittedName>
</protein>
<gene>
    <name evidence="1" type="ORF">CNF02_06095</name>
</gene>
<dbReference type="EMBL" id="NTJZ01000004">
    <property type="protein sequence ID" value="PDH34357.1"/>
    <property type="molecule type" value="Genomic_DNA"/>
</dbReference>
<sequence>MQKLIKNGQLTQDYWTILREATGPEVLNAVPGKNFIVPLKFWKLYREDLADYAGEVAIWLDSDENVNDIGSELASFSLIALNFPIFSDGRSYTNARELRECHKYEGEVRAIGDVLRDQLYYMSRCGFDAFDLRSDQNPENCLTAFADFSTSYQATTSESSPLFRRR</sequence>